<accession>A0A1Y2GDK6</accession>
<evidence type="ECO:0000313" key="3">
    <source>
        <dbReference type="Proteomes" id="UP000193648"/>
    </source>
</evidence>
<dbReference type="InParanoid" id="A0A1Y2GDK6"/>
<feature type="compositionally biased region" description="Polar residues" evidence="1">
    <location>
        <begin position="57"/>
        <end position="69"/>
    </location>
</feature>
<feature type="region of interest" description="Disordered" evidence="1">
    <location>
        <begin position="1"/>
        <end position="83"/>
    </location>
</feature>
<feature type="region of interest" description="Disordered" evidence="1">
    <location>
        <begin position="107"/>
        <end position="130"/>
    </location>
</feature>
<dbReference type="AlphaFoldDB" id="A0A1Y2GDK6"/>
<proteinExistence type="predicted"/>
<feature type="compositionally biased region" description="Basic residues" evidence="1">
    <location>
        <begin position="1"/>
        <end position="10"/>
    </location>
</feature>
<protein>
    <submittedName>
        <fullName evidence="2">Uncharacterized protein</fullName>
    </submittedName>
</protein>
<dbReference type="OrthoDB" id="10376669at2759"/>
<evidence type="ECO:0000256" key="1">
    <source>
        <dbReference type="SAM" id="MobiDB-lite"/>
    </source>
</evidence>
<comment type="caution">
    <text evidence="2">The sequence shown here is derived from an EMBL/GenBank/DDBJ whole genome shotgun (WGS) entry which is preliminary data.</text>
</comment>
<reference evidence="2 3" key="1">
    <citation type="submission" date="2016-07" db="EMBL/GenBank/DDBJ databases">
        <title>Pervasive Adenine N6-methylation of Active Genes in Fungi.</title>
        <authorList>
            <consortium name="DOE Joint Genome Institute"/>
            <person name="Mondo S.J."/>
            <person name="Dannebaum R.O."/>
            <person name="Kuo R.C."/>
            <person name="Labutti K."/>
            <person name="Haridas S."/>
            <person name="Kuo A."/>
            <person name="Salamov A."/>
            <person name="Ahrendt S.R."/>
            <person name="Lipzen A."/>
            <person name="Sullivan W."/>
            <person name="Andreopoulos W.B."/>
            <person name="Clum A."/>
            <person name="Lindquist E."/>
            <person name="Daum C."/>
            <person name="Ramamoorthy G.K."/>
            <person name="Gryganskyi A."/>
            <person name="Culley D."/>
            <person name="Magnuson J.K."/>
            <person name="James T.Y."/>
            <person name="O'Malley M.A."/>
            <person name="Stajich J.E."/>
            <person name="Spatafora J.W."/>
            <person name="Visel A."/>
            <person name="Grigoriev I.V."/>
        </authorList>
    </citation>
    <scope>NUCLEOTIDE SEQUENCE [LARGE SCALE GENOMIC DNA]</scope>
    <source>
        <strain evidence="2 3">NRRL 3116</strain>
    </source>
</reference>
<feature type="compositionally biased region" description="Low complexity" evidence="1">
    <location>
        <begin position="16"/>
        <end position="46"/>
    </location>
</feature>
<dbReference type="GeneID" id="33561427"/>
<sequence length="337" mass="36104">MTRSGQKRKASLTGESIIASASSRARTKSSSRSATPGSPLPTTSSTFDALAMHSPTPDLTSRTGNSTPVSAFEGGSEDEEEEVSIKWNKVVPTIEVAFFSLQEHGWPNEERPESEISVVSGRKQEDRGGKPTYDVRDICFIDDNTLGVLLNSSNPPVHRVTTVVLATNIQQQQQLHEQFLVSIPLQSSGRPFQSISHLISSDLGSTCLLDQVLPLILDPSSSLTMYTLPINKSRAVAPATDPTIMSRVESGANKVTTGEKDDAPIVAPTALTAATTMVSDGHQPTELCVQEDDPFLTGPCRIAINERDSETVIGIFGPSDKDATILQGAGKISIFEL</sequence>
<dbReference type="Proteomes" id="UP000193648">
    <property type="component" value="Unassembled WGS sequence"/>
</dbReference>
<gene>
    <name evidence="2" type="ORF">BCR41DRAFT_147987</name>
</gene>
<evidence type="ECO:0000313" key="2">
    <source>
        <dbReference type="EMBL" id="ORZ07940.1"/>
    </source>
</evidence>
<name>A0A1Y2GDK6_9FUNG</name>
<dbReference type="EMBL" id="MCFF01000039">
    <property type="protein sequence ID" value="ORZ07940.1"/>
    <property type="molecule type" value="Genomic_DNA"/>
</dbReference>
<keyword evidence="3" id="KW-1185">Reference proteome</keyword>
<organism evidence="2 3">
    <name type="scientific">Lobosporangium transversale</name>
    <dbReference type="NCBI Taxonomy" id="64571"/>
    <lineage>
        <taxon>Eukaryota</taxon>
        <taxon>Fungi</taxon>
        <taxon>Fungi incertae sedis</taxon>
        <taxon>Mucoromycota</taxon>
        <taxon>Mortierellomycotina</taxon>
        <taxon>Mortierellomycetes</taxon>
        <taxon>Mortierellales</taxon>
        <taxon>Mortierellaceae</taxon>
        <taxon>Lobosporangium</taxon>
    </lineage>
</organism>
<dbReference type="RefSeq" id="XP_021878174.1">
    <property type="nucleotide sequence ID" value="XM_022019582.1"/>
</dbReference>